<evidence type="ECO:0000313" key="10">
    <source>
        <dbReference type="Proteomes" id="UP000502498"/>
    </source>
</evidence>
<dbReference type="RefSeq" id="WP_172990570.1">
    <property type="nucleotide sequence ID" value="NZ_CP054038.1"/>
</dbReference>
<keyword evidence="3" id="KW-1003">Cell membrane</keyword>
<evidence type="ECO:0000259" key="8">
    <source>
        <dbReference type="PROSITE" id="PS50928"/>
    </source>
</evidence>
<feature type="domain" description="ABC transmembrane type-1" evidence="8">
    <location>
        <begin position="115"/>
        <end position="308"/>
    </location>
</feature>
<feature type="transmembrane region" description="Helical" evidence="7">
    <location>
        <begin position="44"/>
        <end position="67"/>
    </location>
</feature>
<evidence type="ECO:0000256" key="4">
    <source>
        <dbReference type="ARBA" id="ARBA00022692"/>
    </source>
</evidence>
<dbReference type="PANTHER" id="PTHR32243:SF18">
    <property type="entry name" value="INNER MEMBRANE ABC TRANSPORTER PERMEASE PROTEIN YCJP"/>
    <property type="match status" value="1"/>
</dbReference>
<comment type="subcellular location">
    <subcellularLocation>
        <location evidence="1 7">Cell membrane</location>
        <topology evidence="1 7">Multi-pass membrane protein</topology>
    </subcellularLocation>
</comment>
<dbReference type="PANTHER" id="PTHR32243">
    <property type="entry name" value="MALTOSE TRANSPORT SYSTEM PERMEASE-RELATED"/>
    <property type="match status" value="1"/>
</dbReference>
<name>A0A7D4PVX0_9MICO</name>
<feature type="transmembrane region" description="Helical" evidence="7">
    <location>
        <begin position="287"/>
        <end position="308"/>
    </location>
</feature>
<evidence type="ECO:0000256" key="3">
    <source>
        <dbReference type="ARBA" id="ARBA00022475"/>
    </source>
</evidence>
<feature type="transmembrane region" description="Helical" evidence="7">
    <location>
        <begin position="183"/>
        <end position="206"/>
    </location>
</feature>
<evidence type="ECO:0000256" key="1">
    <source>
        <dbReference type="ARBA" id="ARBA00004651"/>
    </source>
</evidence>
<evidence type="ECO:0000256" key="5">
    <source>
        <dbReference type="ARBA" id="ARBA00022989"/>
    </source>
</evidence>
<dbReference type="Pfam" id="PF00528">
    <property type="entry name" value="BPD_transp_1"/>
    <property type="match status" value="1"/>
</dbReference>
<keyword evidence="5 7" id="KW-1133">Transmembrane helix</keyword>
<dbReference type="InterPro" id="IPR050901">
    <property type="entry name" value="BP-dep_ABC_trans_perm"/>
</dbReference>
<dbReference type="CDD" id="cd06261">
    <property type="entry name" value="TM_PBP2"/>
    <property type="match status" value="1"/>
</dbReference>
<evidence type="ECO:0000256" key="7">
    <source>
        <dbReference type="RuleBase" id="RU363032"/>
    </source>
</evidence>
<dbReference type="InterPro" id="IPR035906">
    <property type="entry name" value="MetI-like_sf"/>
</dbReference>
<reference evidence="9 10" key="1">
    <citation type="submission" date="2020-05" db="EMBL/GenBank/DDBJ databases">
        <title>Strain PA2F3 complete genome.</title>
        <authorList>
            <person name="Kim Y.-S."/>
            <person name="Kim S.-J."/>
            <person name="Jung H.-k."/>
            <person name="Kim S.-E."/>
            <person name="Kim K.-H."/>
        </authorList>
    </citation>
    <scope>NUCLEOTIDE SEQUENCE [LARGE SCALE GENOMIC DNA]</scope>
    <source>
        <strain evidence="9 10">PA2F3</strain>
    </source>
</reference>
<dbReference type="EMBL" id="CP054038">
    <property type="protein sequence ID" value="QKJ20134.1"/>
    <property type="molecule type" value="Genomic_DNA"/>
</dbReference>
<dbReference type="Gene3D" id="1.10.3720.10">
    <property type="entry name" value="MetI-like"/>
    <property type="match status" value="1"/>
</dbReference>
<evidence type="ECO:0000256" key="2">
    <source>
        <dbReference type="ARBA" id="ARBA00022448"/>
    </source>
</evidence>
<dbReference type="GO" id="GO:0055085">
    <property type="term" value="P:transmembrane transport"/>
    <property type="evidence" value="ECO:0007669"/>
    <property type="project" value="InterPro"/>
</dbReference>
<dbReference type="InterPro" id="IPR000515">
    <property type="entry name" value="MetI-like"/>
</dbReference>
<proteinExistence type="inferred from homology"/>
<gene>
    <name evidence="9" type="ORF">HQM25_12710</name>
</gene>
<feature type="transmembrane region" description="Helical" evidence="7">
    <location>
        <begin position="121"/>
        <end position="144"/>
    </location>
</feature>
<dbReference type="AlphaFoldDB" id="A0A7D4PVX0"/>
<accession>A0A7D4PVX0</accession>
<feature type="transmembrane region" description="Helical" evidence="7">
    <location>
        <begin position="227"/>
        <end position="249"/>
    </location>
</feature>
<keyword evidence="2 7" id="KW-0813">Transport</keyword>
<comment type="similarity">
    <text evidence="7">Belongs to the binding-protein-dependent transport system permease family.</text>
</comment>
<keyword evidence="6 7" id="KW-0472">Membrane</keyword>
<dbReference type="PROSITE" id="PS50928">
    <property type="entry name" value="ABC_TM1"/>
    <property type="match status" value="1"/>
</dbReference>
<dbReference type="GO" id="GO:0005886">
    <property type="term" value="C:plasma membrane"/>
    <property type="evidence" value="ECO:0007669"/>
    <property type="project" value="UniProtKB-SubCell"/>
</dbReference>
<feature type="transmembrane region" description="Helical" evidence="7">
    <location>
        <begin position="151"/>
        <end position="171"/>
    </location>
</feature>
<dbReference type="SUPFAM" id="SSF161098">
    <property type="entry name" value="MetI-like"/>
    <property type="match status" value="1"/>
</dbReference>
<evidence type="ECO:0000256" key="6">
    <source>
        <dbReference type="ARBA" id="ARBA00023136"/>
    </source>
</evidence>
<protein>
    <submittedName>
        <fullName evidence="9">Carbohydrate ABC transporter permease</fullName>
    </submittedName>
</protein>
<sequence>MSTQVSAGTQLGTVGVDEIIGEVGQVKTPKRGSIDARRPSSRRVVIRTLLNIAAAIVFACSIFPVYWMVNLSFTRNDQIISRDPDLLPFEFTLNNYVTAWSREAAPGQTDFTHALATTVTITAGVLIATLLFAFLASIAVARFAFKGRKTFIIAVLVVQMIPGEAMMFTIYGMLDDWRLVNTMLGLGIVYVASVIPFTIWTLRGFVAGVPADLEEAAMIDGCTKSQAFWKVTFPLLAPGLVSTGIFAFIQAWNEFTMALLLMRGYNLTLMPWLMAFTSSSASGSVNWGAVMAGATMISIPVIIFFLIVQGRMTGGLVSGAVKG</sequence>
<evidence type="ECO:0000313" key="9">
    <source>
        <dbReference type="EMBL" id="QKJ20134.1"/>
    </source>
</evidence>
<keyword evidence="4 7" id="KW-0812">Transmembrane</keyword>
<organism evidence="9 10">
    <name type="scientific">Microbacterium hominis</name>
    <dbReference type="NCBI Taxonomy" id="162426"/>
    <lineage>
        <taxon>Bacteria</taxon>
        <taxon>Bacillati</taxon>
        <taxon>Actinomycetota</taxon>
        <taxon>Actinomycetes</taxon>
        <taxon>Micrococcales</taxon>
        <taxon>Microbacteriaceae</taxon>
        <taxon>Microbacterium</taxon>
    </lineage>
</organism>
<dbReference type="Proteomes" id="UP000502498">
    <property type="component" value="Chromosome"/>
</dbReference>